<dbReference type="PANTHER" id="PTHR31973">
    <property type="entry name" value="POLYPROTEIN, PUTATIVE-RELATED"/>
    <property type="match status" value="1"/>
</dbReference>
<name>A0AA36EFA3_LACSI</name>
<proteinExistence type="predicted"/>
<sequence length="408" mass="47030">MKAREMKEEIKKKFLCIVSKGQCYRANRKAQEILTGKLSEHYARIWEYGGEIIRSNPSSTTKVGFDIKEDGSSVFKRFYVCFKAIKDGWIRGCRRVIGLDGCFLKGQCKGELLTAIGRDGNNQVYPIAWFVVDVEKKDNWEWFIKLLVKDLGLELGEGLTIISDQHKGLVEAVKENLALVEHRQCARHVYVNFKKVYNGIDYKRHFWAASMSTTESSFLETMEELKDMNGGAYDNLMERNPRSWSRAFYKEGRACEAVENGISESFNSVILEARTKPLLTILEELIMYVMERFYRMSTIHLTWMGDVCPTILTKLDDWCTDMRLWSVVASDTNVFEVRLGFESFQVDLGEQFCTCRLWEISGIPCIHACAAMNHTQQQPKTLISSWFSKEKFAKTYKGNIKPLNGSRM</sequence>
<keyword evidence="7" id="KW-1185">Reference proteome</keyword>
<reference evidence="6" key="1">
    <citation type="submission" date="2023-04" db="EMBL/GenBank/DDBJ databases">
        <authorList>
            <person name="Vijverberg K."/>
            <person name="Xiong W."/>
            <person name="Schranz E."/>
        </authorList>
    </citation>
    <scope>NUCLEOTIDE SEQUENCE</scope>
</reference>
<keyword evidence="1" id="KW-0479">Metal-binding</keyword>
<evidence type="ECO:0000259" key="5">
    <source>
        <dbReference type="PROSITE" id="PS50966"/>
    </source>
</evidence>
<keyword evidence="3" id="KW-0862">Zinc</keyword>
<organism evidence="6 7">
    <name type="scientific">Lactuca saligna</name>
    <name type="common">Willowleaf lettuce</name>
    <dbReference type="NCBI Taxonomy" id="75948"/>
    <lineage>
        <taxon>Eukaryota</taxon>
        <taxon>Viridiplantae</taxon>
        <taxon>Streptophyta</taxon>
        <taxon>Embryophyta</taxon>
        <taxon>Tracheophyta</taxon>
        <taxon>Spermatophyta</taxon>
        <taxon>Magnoliopsida</taxon>
        <taxon>eudicotyledons</taxon>
        <taxon>Gunneridae</taxon>
        <taxon>Pentapetalae</taxon>
        <taxon>asterids</taxon>
        <taxon>campanulids</taxon>
        <taxon>Asterales</taxon>
        <taxon>Asteraceae</taxon>
        <taxon>Cichorioideae</taxon>
        <taxon>Cichorieae</taxon>
        <taxon>Lactucinae</taxon>
        <taxon>Lactuca</taxon>
    </lineage>
</organism>
<dbReference type="PANTHER" id="PTHR31973:SF187">
    <property type="entry name" value="MUTATOR TRANSPOSASE MUDRA PROTEIN"/>
    <property type="match status" value="1"/>
</dbReference>
<accession>A0AA36EFA3</accession>
<evidence type="ECO:0000256" key="3">
    <source>
        <dbReference type="ARBA" id="ARBA00022833"/>
    </source>
</evidence>
<dbReference type="PROSITE" id="PS50966">
    <property type="entry name" value="ZF_SWIM"/>
    <property type="match status" value="1"/>
</dbReference>
<dbReference type="Pfam" id="PF04434">
    <property type="entry name" value="SWIM"/>
    <property type="match status" value="1"/>
</dbReference>
<dbReference type="InterPro" id="IPR018289">
    <property type="entry name" value="MULE_transposase_dom"/>
</dbReference>
<evidence type="ECO:0000313" key="6">
    <source>
        <dbReference type="EMBL" id="CAI9294268.1"/>
    </source>
</evidence>
<evidence type="ECO:0000313" key="7">
    <source>
        <dbReference type="Proteomes" id="UP001177003"/>
    </source>
</evidence>
<evidence type="ECO:0000256" key="1">
    <source>
        <dbReference type="ARBA" id="ARBA00022723"/>
    </source>
</evidence>
<dbReference type="SMART" id="SM00575">
    <property type="entry name" value="ZnF_PMZ"/>
    <property type="match status" value="1"/>
</dbReference>
<protein>
    <recommendedName>
        <fullName evidence="5">SWIM-type domain-containing protein</fullName>
    </recommendedName>
</protein>
<feature type="domain" description="SWIM-type" evidence="5">
    <location>
        <begin position="344"/>
        <end position="376"/>
    </location>
</feature>
<dbReference type="EMBL" id="OX465083">
    <property type="protein sequence ID" value="CAI9294268.1"/>
    <property type="molecule type" value="Genomic_DNA"/>
</dbReference>
<dbReference type="InterPro" id="IPR006564">
    <property type="entry name" value="Znf_PMZ"/>
</dbReference>
<gene>
    <name evidence="6" type="ORF">LSALG_LOCUS33254</name>
</gene>
<evidence type="ECO:0000256" key="4">
    <source>
        <dbReference type="PROSITE-ProRule" id="PRU00325"/>
    </source>
</evidence>
<dbReference type="InterPro" id="IPR007527">
    <property type="entry name" value="Znf_SWIM"/>
</dbReference>
<dbReference type="AlphaFoldDB" id="A0AA36EFA3"/>
<keyword evidence="2 4" id="KW-0863">Zinc-finger</keyword>
<evidence type="ECO:0000256" key="2">
    <source>
        <dbReference type="ARBA" id="ARBA00022771"/>
    </source>
</evidence>
<dbReference type="GO" id="GO:0008270">
    <property type="term" value="F:zinc ion binding"/>
    <property type="evidence" value="ECO:0007669"/>
    <property type="project" value="UniProtKB-KW"/>
</dbReference>
<dbReference type="Proteomes" id="UP001177003">
    <property type="component" value="Chromosome 7"/>
</dbReference>
<dbReference type="Pfam" id="PF10551">
    <property type="entry name" value="MULE"/>
    <property type="match status" value="1"/>
</dbReference>